<reference evidence="9 10" key="1">
    <citation type="submission" date="2024-09" db="EMBL/GenBank/DDBJ databases">
        <authorList>
            <person name="Sun Q."/>
            <person name="Mori K."/>
        </authorList>
    </citation>
    <scope>NUCLEOTIDE SEQUENCE [LARGE SCALE GENOMIC DNA]</scope>
    <source>
        <strain evidence="9 10">JCM 3324</strain>
    </source>
</reference>
<evidence type="ECO:0000256" key="3">
    <source>
        <dbReference type="ARBA" id="ARBA00022989"/>
    </source>
</evidence>
<feature type="transmembrane region" description="Helical" evidence="7">
    <location>
        <begin position="168"/>
        <end position="187"/>
    </location>
</feature>
<name>A0ABV5NQ79_9ACTN</name>
<evidence type="ECO:0000256" key="7">
    <source>
        <dbReference type="SAM" id="Phobius"/>
    </source>
</evidence>
<gene>
    <name evidence="9" type="ORF">ACFFR3_23405</name>
</gene>
<keyword evidence="5" id="KW-0175">Coiled coil</keyword>
<dbReference type="Proteomes" id="UP001589568">
    <property type="component" value="Unassembled WGS sequence"/>
</dbReference>
<evidence type="ECO:0000259" key="8">
    <source>
        <dbReference type="Pfam" id="PF13515"/>
    </source>
</evidence>
<evidence type="ECO:0000256" key="5">
    <source>
        <dbReference type="SAM" id="Coils"/>
    </source>
</evidence>
<evidence type="ECO:0000313" key="9">
    <source>
        <dbReference type="EMBL" id="MFB9472467.1"/>
    </source>
</evidence>
<dbReference type="Pfam" id="PF13515">
    <property type="entry name" value="FUSC_2"/>
    <property type="match status" value="1"/>
</dbReference>
<feature type="transmembrane region" description="Helical" evidence="7">
    <location>
        <begin position="121"/>
        <end position="138"/>
    </location>
</feature>
<keyword evidence="2 7" id="KW-0812">Transmembrane</keyword>
<keyword evidence="10" id="KW-1185">Reference proteome</keyword>
<keyword evidence="3 7" id="KW-1133">Transmembrane helix</keyword>
<evidence type="ECO:0000256" key="1">
    <source>
        <dbReference type="ARBA" id="ARBA00004141"/>
    </source>
</evidence>
<feature type="transmembrane region" description="Helical" evidence="7">
    <location>
        <begin position="98"/>
        <end position="115"/>
    </location>
</feature>
<dbReference type="RefSeq" id="WP_345395220.1">
    <property type="nucleotide sequence ID" value="NZ_BAAAXS010000001.1"/>
</dbReference>
<keyword evidence="4 7" id="KW-0472">Membrane</keyword>
<sequence>MKTEPGRRFEPAGDPLERIFAGGASALTLVRTMGIGRWLRMEREALAQTVKVTAACALAWWLAAYVLKVDLPVLAPIGVLLTVSATAYSTVVRGAQQILAVIVGVAAATAFIWLIGPNLGTLAVLVVAGLVLTRLLNLPAQNVQIPITALLVFALGSTYGFARLADVLLGAAIGIAANLLVLPPRFVDHAGKELCGLSGELSNLAEDMAEGLRGEWDHEQAAEWLDRARTLSQRLEDTEEAAEQAAESVRLSLRRRRYDRRLRQVAEAATCLDHACHQLRGVARGLVDLVAGVRGLPGERGADLPEPLADELSALSRIFRHFGMLQVSPGSREDMEDLRAALDDGERQHRRMAGTIHRTSHPELRFLQGALLDDCARIRHEFDPDDGPHRAAFPTPDRPAHPAATTSD</sequence>
<dbReference type="InterPro" id="IPR049453">
    <property type="entry name" value="Memb_transporter_dom"/>
</dbReference>
<feature type="transmembrane region" description="Helical" evidence="7">
    <location>
        <begin position="46"/>
        <end position="67"/>
    </location>
</feature>
<proteinExistence type="predicted"/>
<evidence type="ECO:0000313" key="10">
    <source>
        <dbReference type="Proteomes" id="UP001589568"/>
    </source>
</evidence>
<feature type="transmembrane region" description="Helical" evidence="7">
    <location>
        <begin position="73"/>
        <end position="91"/>
    </location>
</feature>
<feature type="coiled-coil region" evidence="5">
    <location>
        <begin position="221"/>
        <end position="248"/>
    </location>
</feature>
<dbReference type="EMBL" id="JBHMCF010000025">
    <property type="protein sequence ID" value="MFB9472467.1"/>
    <property type="molecule type" value="Genomic_DNA"/>
</dbReference>
<feature type="region of interest" description="Disordered" evidence="6">
    <location>
        <begin position="382"/>
        <end position="408"/>
    </location>
</feature>
<evidence type="ECO:0000256" key="2">
    <source>
        <dbReference type="ARBA" id="ARBA00022692"/>
    </source>
</evidence>
<organism evidence="9 10">
    <name type="scientific">Nonomuraea salmonea</name>
    <dbReference type="NCBI Taxonomy" id="46181"/>
    <lineage>
        <taxon>Bacteria</taxon>
        <taxon>Bacillati</taxon>
        <taxon>Actinomycetota</taxon>
        <taxon>Actinomycetes</taxon>
        <taxon>Streptosporangiales</taxon>
        <taxon>Streptosporangiaceae</taxon>
        <taxon>Nonomuraea</taxon>
    </lineage>
</organism>
<feature type="domain" description="Integral membrane bound transporter" evidence="8">
    <location>
        <begin position="60"/>
        <end position="176"/>
    </location>
</feature>
<evidence type="ECO:0000256" key="6">
    <source>
        <dbReference type="SAM" id="MobiDB-lite"/>
    </source>
</evidence>
<evidence type="ECO:0000256" key="4">
    <source>
        <dbReference type="ARBA" id="ARBA00023136"/>
    </source>
</evidence>
<accession>A0ABV5NQ79</accession>
<protein>
    <submittedName>
        <fullName evidence="9">Aromatic acid exporter family protein</fullName>
    </submittedName>
</protein>
<comment type="caution">
    <text evidence="9">The sequence shown here is derived from an EMBL/GenBank/DDBJ whole genome shotgun (WGS) entry which is preliminary data.</text>
</comment>
<comment type="subcellular location">
    <subcellularLocation>
        <location evidence="1">Membrane</location>
        <topology evidence="1">Multi-pass membrane protein</topology>
    </subcellularLocation>
</comment>